<dbReference type="GeneID" id="113503548"/>
<keyword evidence="3" id="KW-0227">DNA damage</keyword>
<dbReference type="GO" id="GO:0033186">
    <property type="term" value="C:CAF-1 complex"/>
    <property type="evidence" value="ECO:0007669"/>
    <property type="project" value="TreeGrafter"/>
</dbReference>
<sequence>MKTSKSPENTEITPSKKKLKQARLPFKLISDVSPKPDAPQTRKRKLSAPETESVTKVGKISKENDLIEHSIVISDDDSKGPVDAQKEEKSMNPFVKLVDTAWKKKIQKSRKKKNSKKKTKSVTNGAVEVESGAESADNKEPDCEMMEVDEVPASQTNGTSSDTEKTEDEQPPSKTQLSEEEETNTVTLITDESNNAEDVESKVIEAPTDKEQPEKDDKTSSDESNDNKSGTSPIKKPDSKTTEKITPKRSARNIAKAEQNNNSKGSPSTKLNDSVASAPSTPKQAKTSRSSSVTTSQGDVSLNESTSSINLTPKQAQKKLESAKKREEREKEKQERDKKKQEEKEERARIRQEKEDQRKREKEEKEEAKKREKEEKEEQKRKEKEEKERQKELEKKQREEKEEQKRKEREEKEEQKKKEKEARDEEKRKKQEALEIEKQEQELKKKKAAEAFVNFFVPKQKNEKDHTPVACISKTNMLSNFMIKSDMRLAPLVRTNLSDNRKEDLVNYIEKQNVAKNCLYLKCLKDGTSKPLSSGKTWPLSDKDDDDDVMVVEDELPSIDGAGEILSCESVQREKLRPKLLSFHENRRPPYWGTWRKKSASVKPRRPFGQDEKQVDYEADSDEEWEEEQEGESIDGSAAGSDDDQDADEYEVDNVVFVPHGYLSDEEATMDEDDVLSLSPETQQQRLKHLENEFESEMKKPTEKLKPRMYGLLWETADGGKPEKCVDALWNYFSKMAMIMNDPTPLLQPANEPEETEKKKVKKKKPQKETKDSEPKQKSPKSDKKKKPKADDKEKTPKSETKKNVPEVKKNQPGINLFLTKLKST</sequence>
<keyword evidence="4" id="KW-0143">Chaperone</keyword>
<dbReference type="GO" id="GO:0006260">
    <property type="term" value="P:DNA replication"/>
    <property type="evidence" value="ECO:0007669"/>
    <property type="project" value="UniProtKB-KW"/>
</dbReference>
<dbReference type="Pfam" id="PF11600">
    <property type="entry name" value="CAF1A_acidic"/>
    <property type="match status" value="1"/>
</dbReference>
<feature type="compositionally biased region" description="Basic and acidic residues" evidence="7">
    <location>
        <begin position="767"/>
        <end position="782"/>
    </location>
</feature>
<feature type="compositionally biased region" description="Basic residues" evidence="7">
    <location>
        <begin position="105"/>
        <end position="120"/>
    </location>
</feature>
<evidence type="ECO:0000313" key="10">
    <source>
        <dbReference type="Proteomes" id="UP000322000"/>
    </source>
</evidence>
<feature type="compositionally biased region" description="Polar residues" evidence="7">
    <location>
        <begin position="258"/>
        <end position="315"/>
    </location>
</feature>
<evidence type="ECO:0000256" key="7">
    <source>
        <dbReference type="SAM" id="MobiDB-lite"/>
    </source>
</evidence>
<dbReference type="Pfam" id="PF12253">
    <property type="entry name" value="CAF1A_dimeriz"/>
    <property type="match status" value="1"/>
</dbReference>
<dbReference type="InParanoid" id="A0A7E5WM03"/>
<feature type="region of interest" description="Disordered" evidence="7">
    <location>
        <begin position="744"/>
        <end position="825"/>
    </location>
</feature>
<comment type="subcellular location">
    <subcellularLocation>
        <location evidence="1">Nucleus</location>
    </subcellularLocation>
</comment>
<feature type="region of interest" description="Disordered" evidence="7">
    <location>
        <begin position="105"/>
        <end position="431"/>
    </location>
</feature>
<evidence type="ECO:0000256" key="5">
    <source>
        <dbReference type="ARBA" id="ARBA00023204"/>
    </source>
</evidence>
<evidence type="ECO:0000256" key="6">
    <source>
        <dbReference type="ARBA" id="ARBA00023242"/>
    </source>
</evidence>
<feature type="compositionally biased region" description="Polar residues" evidence="7">
    <location>
        <begin position="1"/>
        <end position="13"/>
    </location>
</feature>
<feature type="compositionally biased region" description="Polar residues" evidence="7">
    <location>
        <begin position="184"/>
        <end position="193"/>
    </location>
</feature>
<feature type="domain" description="Chromatin assembly factor 1 p150 subunit acidic region" evidence="8">
    <location>
        <begin position="351"/>
        <end position="488"/>
    </location>
</feature>
<dbReference type="KEGG" id="tnl:113503548"/>
<keyword evidence="6" id="KW-0539">Nucleus</keyword>
<feature type="region of interest" description="Disordered" evidence="7">
    <location>
        <begin position="602"/>
        <end position="646"/>
    </location>
</feature>
<keyword evidence="2" id="KW-0235">DNA replication</keyword>
<feature type="region of interest" description="Disordered" evidence="7">
    <location>
        <begin position="1"/>
        <end position="91"/>
    </location>
</feature>
<dbReference type="GO" id="GO:0005634">
    <property type="term" value="C:nucleus"/>
    <property type="evidence" value="ECO:0007669"/>
    <property type="project" value="UniProtKB-SubCell"/>
</dbReference>
<evidence type="ECO:0000256" key="4">
    <source>
        <dbReference type="ARBA" id="ARBA00023186"/>
    </source>
</evidence>
<organism evidence="10 11">
    <name type="scientific">Trichoplusia ni</name>
    <name type="common">Cabbage looper</name>
    <dbReference type="NCBI Taxonomy" id="7111"/>
    <lineage>
        <taxon>Eukaryota</taxon>
        <taxon>Metazoa</taxon>
        <taxon>Ecdysozoa</taxon>
        <taxon>Arthropoda</taxon>
        <taxon>Hexapoda</taxon>
        <taxon>Insecta</taxon>
        <taxon>Pterygota</taxon>
        <taxon>Neoptera</taxon>
        <taxon>Endopterygota</taxon>
        <taxon>Lepidoptera</taxon>
        <taxon>Glossata</taxon>
        <taxon>Ditrysia</taxon>
        <taxon>Noctuoidea</taxon>
        <taxon>Noctuidae</taxon>
        <taxon>Plusiinae</taxon>
        <taxon>Trichoplusia</taxon>
    </lineage>
</organism>
<feature type="compositionally biased region" description="Basic and acidic residues" evidence="7">
    <location>
        <begin position="789"/>
        <end position="810"/>
    </location>
</feature>
<gene>
    <name evidence="11" type="primary">LOC113503548</name>
</gene>
<protein>
    <submittedName>
        <fullName evidence="11">Chromatin assembly factor 1 subunit A-like</fullName>
    </submittedName>
</protein>
<evidence type="ECO:0000259" key="9">
    <source>
        <dbReference type="Pfam" id="PF12253"/>
    </source>
</evidence>
<evidence type="ECO:0000313" key="11">
    <source>
        <dbReference type="RefSeq" id="XP_026741377.1"/>
    </source>
</evidence>
<evidence type="ECO:0000259" key="8">
    <source>
        <dbReference type="Pfam" id="PF11600"/>
    </source>
</evidence>
<name>A0A7E5WM03_TRINI</name>
<evidence type="ECO:0000256" key="2">
    <source>
        <dbReference type="ARBA" id="ARBA00022705"/>
    </source>
</evidence>
<feature type="compositionally biased region" description="Acidic residues" evidence="7">
    <location>
        <begin position="617"/>
        <end position="633"/>
    </location>
</feature>
<feature type="compositionally biased region" description="Basic and acidic residues" evidence="7">
    <location>
        <begin position="199"/>
        <end position="221"/>
    </location>
</feature>
<dbReference type="PANTHER" id="PTHR15272">
    <property type="entry name" value="CHROMATIN ASSEMBLY FACTOR 1 SUBUNIT A CAF-1 SUBUNIT A"/>
    <property type="match status" value="1"/>
</dbReference>
<feature type="domain" description="Chromatin assembly factor 1 subunit A dimerization" evidence="9">
    <location>
        <begin position="579"/>
        <end position="649"/>
    </location>
</feature>
<keyword evidence="5" id="KW-0234">DNA repair</keyword>
<feature type="compositionally biased region" description="Basic and acidic residues" evidence="7">
    <location>
        <begin position="318"/>
        <end position="431"/>
    </location>
</feature>
<dbReference type="PANTHER" id="PTHR15272:SF0">
    <property type="entry name" value="CHROMATIN ASSEMBLY FACTOR 1 SUBUNIT A"/>
    <property type="match status" value="1"/>
</dbReference>
<dbReference type="InterPro" id="IPR021644">
    <property type="entry name" value="CAF-1_p150_acidic"/>
</dbReference>
<dbReference type="OrthoDB" id="79480at2759"/>
<dbReference type="AlphaFoldDB" id="A0A7E5WM03"/>
<reference evidence="11" key="1">
    <citation type="submission" date="2025-08" db="UniProtKB">
        <authorList>
            <consortium name="RefSeq"/>
        </authorList>
    </citation>
    <scope>IDENTIFICATION</scope>
</reference>
<accession>A0A7E5WM03</accession>
<evidence type="ECO:0000256" key="3">
    <source>
        <dbReference type="ARBA" id="ARBA00022763"/>
    </source>
</evidence>
<dbReference type="InterPro" id="IPR022043">
    <property type="entry name" value="CAF1A_DD"/>
</dbReference>
<dbReference type="GO" id="GO:0006334">
    <property type="term" value="P:nucleosome assembly"/>
    <property type="evidence" value="ECO:0007669"/>
    <property type="project" value="TreeGrafter"/>
</dbReference>
<evidence type="ECO:0000256" key="1">
    <source>
        <dbReference type="ARBA" id="ARBA00004123"/>
    </source>
</evidence>
<feature type="compositionally biased region" description="Basic and acidic residues" evidence="7">
    <location>
        <begin position="235"/>
        <end position="246"/>
    </location>
</feature>
<proteinExistence type="predicted"/>
<dbReference type="RefSeq" id="XP_026741377.1">
    <property type="nucleotide sequence ID" value="XM_026885576.1"/>
</dbReference>
<dbReference type="Proteomes" id="UP000322000">
    <property type="component" value="Chromosome 19"/>
</dbReference>
<feature type="compositionally biased region" description="Basic and acidic residues" evidence="7">
    <location>
        <begin position="76"/>
        <end position="90"/>
    </location>
</feature>
<dbReference type="GO" id="GO:0006281">
    <property type="term" value="P:DNA repair"/>
    <property type="evidence" value="ECO:0007669"/>
    <property type="project" value="UniProtKB-KW"/>
</dbReference>
<keyword evidence="10" id="KW-1185">Reference proteome</keyword>